<dbReference type="InterPro" id="IPR001969">
    <property type="entry name" value="Aspartic_peptidase_AS"/>
</dbReference>
<evidence type="ECO:0000256" key="2">
    <source>
        <dbReference type="PIRSR" id="PIRSR601461-1"/>
    </source>
</evidence>
<evidence type="ECO:0000256" key="4">
    <source>
        <dbReference type="RuleBase" id="RU000454"/>
    </source>
</evidence>
<dbReference type="CDD" id="cd05471">
    <property type="entry name" value="pepsin_like"/>
    <property type="match status" value="1"/>
</dbReference>
<keyword evidence="3" id="KW-1015">Disulfide bond</keyword>
<feature type="chain" id="PRO_5043350179" description="Peptidase A1 domain-containing protein" evidence="5">
    <location>
        <begin position="18"/>
        <end position="383"/>
    </location>
</feature>
<feature type="disulfide bond" evidence="3">
    <location>
        <begin position="107"/>
        <end position="114"/>
    </location>
</feature>
<feature type="active site" evidence="2">
    <location>
        <position position="94"/>
    </location>
</feature>
<dbReference type="PROSITE" id="PS00141">
    <property type="entry name" value="ASP_PROTEASE"/>
    <property type="match status" value="1"/>
</dbReference>
<organism evidence="7 8">
    <name type="scientific">Oopsacas minuta</name>
    <dbReference type="NCBI Taxonomy" id="111878"/>
    <lineage>
        <taxon>Eukaryota</taxon>
        <taxon>Metazoa</taxon>
        <taxon>Porifera</taxon>
        <taxon>Hexactinellida</taxon>
        <taxon>Hexasterophora</taxon>
        <taxon>Lyssacinosida</taxon>
        <taxon>Leucopsacidae</taxon>
        <taxon>Oopsacas</taxon>
    </lineage>
</organism>
<evidence type="ECO:0000256" key="1">
    <source>
        <dbReference type="ARBA" id="ARBA00007447"/>
    </source>
</evidence>
<accession>A0AAV7JCV0</accession>
<feature type="disulfide bond" evidence="3">
    <location>
        <begin position="306"/>
        <end position="339"/>
    </location>
</feature>
<feature type="signal peptide" evidence="5">
    <location>
        <begin position="1"/>
        <end position="17"/>
    </location>
</feature>
<dbReference type="InterPro" id="IPR033121">
    <property type="entry name" value="PEPTIDASE_A1"/>
</dbReference>
<evidence type="ECO:0000256" key="3">
    <source>
        <dbReference type="PIRSR" id="PIRSR601461-2"/>
    </source>
</evidence>
<dbReference type="PANTHER" id="PTHR47966:SF51">
    <property type="entry name" value="BETA-SITE APP-CLEAVING ENZYME, ISOFORM A-RELATED"/>
    <property type="match status" value="1"/>
</dbReference>
<dbReference type="PROSITE" id="PS51767">
    <property type="entry name" value="PEPTIDASE_A1"/>
    <property type="match status" value="1"/>
</dbReference>
<gene>
    <name evidence="7" type="ORF">LOD99_9261</name>
</gene>
<dbReference type="PANTHER" id="PTHR47966">
    <property type="entry name" value="BETA-SITE APP-CLEAVING ENZYME, ISOFORM A-RELATED"/>
    <property type="match status" value="1"/>
</dbReference>
<dbReference type="Proteomes" id="UP001165289">
    <property type="component" value="Unassembled WGS sequence"/>
</dbReference>
<dbReference type="InterPro" id="IPR034164">
    <property type="entry name" value="Pepsin-like_dom"/>
</dbReference>
<dbReference type="Gene3D" id="2.40.70.10">
    <property type="entry name" value="Acid Proteases"/>
    <property type="match status" value="2"/>
</dbReference>
<sequence length="383" mass="43211">MYSRVCLLCFIVTSSLGHVVSKAGVEENTKTFSVNFDVIHPRDKNCQLMSNQSKCEVTLSEVHSISIENADNGMAYVMNIQIGEAKQPFKVMIDTGSDLLWVFGENCLDRDRFCIGHNKYKFDEEKDYEDFEITYGDGNALGFEMTDVVHLSDKLSIEDQLFGAAGYVRGKYEGFDGMMGLNMETTDNHPSVFYNMVEKELIDAPSYSLYLKGGKTAVDGGEITFGGHNADLLEADSGIKTKMISNVETKVKMTSLKLGDEVYCGEGMDKCVVLVDSGCALIYGTKAFVDSIHTKIKADEEGYVDCDEIDTFPTVVIMFGDSKMTLEPKFYIEKEEDKCRSSFVDDEEMSFNWQFGVPFFTKYYIEFNFKHEDESITFWTKKA</sequence>
<dbReference type="InterPro" id="IPR021109">
    <property type="entry name" value="Peptidase_aspartic_dom_sf"/>
</dbReference>
<dbReference type="SUPFAM" id="SSF50630">
    <property type="entry name" value="Acid proteases"/>
    <property type="match status" value="1"/>
</dbReference>
<name>A0AAV7JCV0_9METZ</name>
<evidence type="ECO:0000313" key="7">
    <source>
        <dbReference type="EMBL" id="KAI6646309.1"/>
    </source>
</evidence>
<protein>
    <recommendedName>
        <fullName evidence="6">Peptidase A1 domain-containing protein</fullName>
    </recommendedName>
</protein>
<comment type="caution">
    <text evidence="7">The sequence shown here is derived from an EMBL/GenBank/DDBJ whole genome shotgun (WGS) entry which is preliminary data.</text>
</comment>
<proteinExistence type="inferred from homology"/>
<keyword evidence="4" id="KW-0064">Aspartyl protease</keyword>
<dbReference type="Pfam" id="PF00026">
    <property type="entry name" value="Asp"/>
    <property type="match status" value="1"/>
</dbReference>
<dbReference type="AlphaFoldDB" id="A0AAV7JCV0"/>
<dbReference type="GO" id="GO:0004190">
    <property type="term" value="F:aspartic-type endopeptidase activity"/>
    <property type="evidence" value="ECO:0007669"/>
    <property type="project" value="UniProtKB-KW"/>
</dbReference>
<keyword evidence="4" id="KW-0378">Hydrolase</keyword>
<dbReference type="EMBL" id="JAKMXF010000356">
    <property type="protein sequence ID" value="KAI6646309.1"/>
    <property type="molecule type" value="Genomic_DNA"/>
</dbReference>
<evidence type="ECO:0000256" key="5">
    <source>
        <dbReference type="SAM" id="SignalP"/>
    </source>
</evidence>
<keyword evidence="5" id="KW-0732">Signal</keyword>
<feature type="active site" evidence="2">
    <location>
        <position position="276"/>
    </location>
</feature>
<comment type="similarity">
    <text evidence="1 4">Belongs to the peptidase A1 family.</text>
</comment>
<dbReference type="PRINTS" id="PR00792">
    <property type="entry name" value="PEPSIN"/>
</dbReference>
<reference evidence="7 8" key="1">
    <citation type="journal article" date="2023" name="BMC Biol.">
        <title>The compact genome of the sponge Oopsacas minuta (Hexactinellida) is lacking key metazoan core genes.</title>
        <authorList>
            <person name="Santini S."/>
            <person name="Schenkelaars Q."/>
            <person name="Jourda C."/>
            <person name="Duchesne M."/>
            <person name="Belahbib H."/>
            <person name="Rocher C."/>
            <person name="Selva M."/>
            <person name="Riesgo A."/>
            <person name="Vervoort M."/>
            <person name="Leys S.P."/>
            <person name="Kodjabachian L."/>
            <person name="Le Bivic A."/>
            <person name="Borchiellini C."/>
            <person name="Claverie J.M."/>
            <person name="Renard E."/>
        </authorList>
    </citation>
    <scope>NUCLEOTIDE SEQUENCE [LARGE SCALE GENOMIC DNA]</scope>
    <source>
        <strain evidence="7">SPO-2</strain>
    </source>
</reference>
<keyword evidence="4" id="KW-0645">Protease</keyword>
<dbReference type="InterPro" id="IPR001461">
    <property type="entry name" value="Aspartic_peptidase_A1"/>
</dbReference>
<evidence type="ECO:0000259" key="6">
    <source>
        <dbReference type="PROSITE" id="PS51767"/>
    </source>
</evidence>
<feature type="domain" description="Peptidase A1" evidence="6">
    <location>
        <begin position="76"/>
        <end position="379"/>
    </location>
</feature>
<dbReference type="GO" id="GO:0006508">
    <property type="term" value="P:proteolysis"/>
    <property type="evidence" value="ECO:0007669"/>
    <property type="project" value="UniProtKB-KW"/>
</dbReference>
<evidence type="ECO:0000313" key="8">
    <source>
        <dbReference type="Proteomes" id="UP001165289"/>
    </source>
</evidence>
<keyword evidence="8" id="KW-1185">Reference proteome</keyword>